<name>A0A4R9LXD5_9LEPT</name>
<dbReference type="Proteomes" id="UP000298058">
    <property type="component" value="Unassembled WGS sequence"/>
</dbReference>
<proteinExistence type="predicted"/>
<accession>A0A4R9LXD5</accession>
<protein>
    <recommendedName>
        <fullName evidence="4">Porin</fullName>
    </recommendedName>
</protein>
<feature type="compositionally biased region" description="Polar residues" evidence="1">
    <location>
        <begin position="10"/>
        <end position="28"/>
    </location>
</feature>
<evidence type="ECO:0008006" key="4">
    <source>
        <dbReference type="Google" id="ProtNLM"/>
    </source>
</evidence>
<dbReference type="AlphaFoldDB" id="A0A4R9LXD5"/>
<organism evidence="2 3">
    <name type="scientific">Leptospira idonii</name>
    <dbReference type="NCBI Taxonomy" id="1193500"/>
    <lineage>
        <taxon>Bacteria</taxon>
        <taxon>Pseudomonadati</taxon>
        <taxon>Spirochaetota</taxon>
        <taxon>Spirochaetia</taxon>
        <taxon>Leptospirales</taxon>
        <taxon>Leptospiraceae</taxon>
        <taxon>Leptospira</taxon>
    </lineage>
</organism>
<sequence>MQTGYPGLQLTGSSTTNGATTFGANFNPTDKGPRQGWNFGANYDINGGGLSGSIGYTDPNSKLGITSTVNGDGLSTSTQYAGVNLT</sequence>
<dbReference type="EMBL" id="RQHW01000053">
    <property type="protein sequence ID" value="TGN17913.1"/>
    <property type="molecule type" value="Genomic_DNA"/>
</dbReference>
<feature type="non-terminal residue" evidence="2">
    <location>
        <position position="86"/>
    </location>
</feature>
<feature type="region of interest" description="Disordered" evidence="1">
    <location>
        <begin position="1"/>
        <end position="33"/>
    </location>
</feature>
<keyword evidence="3" id="KW-1185">Reference proteome</keyword>
<evidence type="ECO:0000313" key="3">
    <source>
        <dbReference type="Proteomes" id="UP000298058"/>
    </source>
</evidence>
<evidence type="ECO:0000313" key="2">
    <source>
        <dbReference type="EMBL" id="TGN17913.1"/>
    </source>
</evidence>
<gene>
    <name evidence="2" type="ORF">EHS15_15875</name>
</gene>
<evidence type="ECO:0000256" key="1">
    <source>
        <dbReference type="SAM" id="MobiDB-lite"/>
    </source>
</evidence>
<comment type="caution">
    <text evidence="2">The sequence shown here is derived from an EMBL/GenBank/DDBJ whole genome shotgun (WGS) entry which is preliminary data.</text>
</comment>
<reference evidence="2" key="1">
    <citation type="journal article" date="2019" name="PLoS Negl. Trop. Dis.">
        <title>Revisiting the worldwide diversity of Leptospira species in the environment.</title>
        <authorList>
            <person name="Vincent A.T."/>
            <person name="Schiettekatte O."/>
            <person name="Bourhy P."/>
            <person name="Veyrier F.J."/>
            <person name="Picardeau M."/>
        </authorList>
    </citation>
    <scope>NUCLEOTIDE SEQUENCE [LARGE SCALE GENOMIC DNA]</scope>
    <source>
        <strain evidence="2">201300427</strain>
    </source>
</reference>